<keyword evidence="9" id="KW-0325">Glycoprotein</keyword>
<feature type="transmembrane region" description="Helical" evidence="11">
    <location>
        <begin position="262"/>
        <end position="285"/>
    </location>
</feature>
<dbReference type="SMART" id="SM00409">
    <property type="entry name" value="IG"/>
    <property type="match status" value="2"/>
</dbReference>
<dbReference type="Pfam" id="PF07686">
    <property type="entry name" value="V-set"/>
    <property type="match status" value="2"/>
</dbReference>
<dbReference type="InterPro" id="IPR003599">
    <property type="entry name" value="Ig_sub"/>
</dbReference>
<evidence type="ECO:0000256" key="7">
    <source>
        <dbReference type="ARBA" id="ARBA00023157"/>
    </source>
</evidence>
<dbReference type="InterPro" id="IPR013106">
    <property type="entry name" value="Ig_V-set"/>
</dbReference>
<dbReference type="InterPro" id="IPR013783">
    <property type="entry name" value="Ig-like_fold"/>
</dbReference>
<dbReference type="InterPro" id="IPR051713">
    <property type="entry name" value="T-cell_Activation_Regulation"/>
</dbReference>
<evidence type="ECO:0000256" key="10">
    <source>
        <dbReference type="ARBA" id="ARBA00023319"/>
    </source>
</evidence>
<organism evidence="13 14">
    <name type="scientific">Triplophysa tibetana</name>
    <dbReference type="NCBI Taxonomy" id="1572043"/>
    <lineage>
        <taxon>Eukaryota</taxon>
        <taxon>Metazoa</taxon>
        <taxon>Chordata</taxon>
        <taxon>Craniata</taxon>
        <taxon>Vertebrata</taxon>
        <taxon>Euteleostomi</taxon>
        <taxon>Actinopterygii</taxon>
        <taxon>Neopterygii</taxon>
        <taxon>Teleostei</taxon>
        <taxon>Ostariophysi</taxon>
        <taxon>Cypriniformes</taxon>
        <taxon>Nemacheilidae</taxon>
        <taxon>Triplophysa</taxon>
    </lineage>
</organism>
<keyword evidence="2" id="KW-1003">Cell membrane</keyword>
<evidence type="ECO:0000256" key="6">
    <source>
        <dbReference type="ARBA" id="ARBA00023136"/>
    </source>
</evidence>
<keyword evidence="7" id="KW-1015">Disulfide bond</keyword>
<keyword evidence="8" id="KW-0675">Receptor</keyword>
<evidence type="ECO:0000256" key="4">
    <source>
        <dbReference type="ARBA" id="ARBA00022729"/>
    </source>
</evidence>
<protein>
    <recommendedName>
        <fullName evidence="12">Ig-like domain-containing protein</fullName>
    </recommendedName>
</protein>
<dbReference type="Proteomes" id="UP000324632">
    <property type="component" value="Chromosome 20"/>
</dbReference>
<evidence type="ECO:0000256" key="1">
    <source>
        <dbReference type="ARBA" id="ARBA00004251"/>
    </source>
</evidence>
<dbReference type="GO" id="GO:0031295">
    <property type="term" value="P:T cell costimulation"/>
    <property type="evidence" value="ECO:0007669"/>
    <property type="project" value="TreeGrafter"/>
</dbReference>
<gene>
    <name evidence="13" type="ORF">E1301_Tti021557</name>
</gene>
<keyword evidence="3 11" id="KW-0812">Transmembrane</keyword>
<accession>A0A5A9NAT9</accession>
<comment type="caution">
    <text evidence="13">The sequence shown here is derived from an EMBL/GenBank/DDBJ whole genome shotgun (WGS) entry which is preliminary data.</text>
</comment>
<dbReference type="GO" id="GO:0007166">
    <property type="term" value="P:cell surface receptor signaling pathway"/>
    <property type="evidence" value="ECO:0007669"/>
    <property type="project" value="TreeGrafter"/>
</dbReference>
<keyword evidence="14" id="KW-1185">Reference proteome</keyword>
<reference evidence="13 14" key="1">
    <citation type="journal article" date="2019" name="Mol. Ecol. Resour.">
        <title>Chromosome-level genome assembly of Triplophysa tibetana, a fish adapted to the harsh high-altitude environment of the Tibetan Plateau.</title>
        <authorList>
            <person name="Yang X."/>
            <person name="Liu H."/>
            <person name="Ma Z."/>
            <person name="Zou Y."/>
            <person name="Zou M."/>
            <person name="Mao Y."/>
            <person name="Li X."/>
            <person name="Wang H."/>
            <person name="Chen T."/>
            <person name="Wang W."/>
            <person name="Yang R."/>
        </authorList>
    </citation>
    <scope>NUCLEOTIDE SEQUENCE [LARGE SCALE GENOMIC DNA]</scope>
    <source>
        <strain evidence="13">TTIB1903HZAU</strain>
        <tissue evidence="13">Muscle</tissue>
    </source>
</reference>
<evidence type="ECO:0000256" key="9">
    <source>
        <dbReference type="ARBA" id="ARBA00023180"/>
    </source>
</evidence>
<evidence type="ECO:0000256" key="8">
    <source>
        <dbReference type="ARBA" id="ARBA00023170"/>
    </source>
</evidence>
<proteinExistence type="predicted"/>
<dbReference type="GO" id="GO:0042130">
    <property type="term" value="P:negative regulation of T cell proliferation"/>
    <property type="evidence" value="ECO:0007669"/>
    <property type="project" value="TreeGrafter"/>
</dbReference>
<evidence type="ECO:0000256" key="2">
    <source>
        <dbReference type="ARBA" id="ARBA00022475"/>
    </source>
</evidence>
<dbReference type="SUPFAM" id="SSF48726">
    <property type="entry name" value="Immunoglobulin"/>
    <property type="match status" value="2"/>
</dbReference>
<evidence type="ECO:0000256" key="3">
    <source>
        <dbReference type="ARBA" id="ARBA00022692"/>
    </source>
</evidence>
<dbReference type="PROSITE" id="PS50835">
    <property type="entry name" value="IG_LIKE"/>
    <property type="match status" value="1"/>
</dbReference>
<keyword evidence="10" id="KW-0393">Immunoglobulin domain</keyword>
<dbReference type="GO" id="GO:0009897">
    <property type="term" value="C:external side of plasma membrane"/>
    <property type="evidence" value="ECO:0007669"/>
    <property type="project" value="TreeGrafter"/>
</dbReference>
<evidence type="ECO:0000256" key="11">
    <source>
        <dbReference type="SAM" id="Phobius"/>
    </source>
</evidence>
<dbReference type="Gene3D" id="2.60.40.10">
    <property type="entry name" value="Immunoglobulins"/>
    <property type="match status" value="2"/>
</dbReference>
<keyword evidence="5 11" id="KW-1133">Transmembrane helix</keyword>
<dbReference type="EMBL" id="SOYY01000020">
    <property type="protein sequence ID" value="KAA0706493.1"/>
    <property type="molecule type" value="Genomic_DNA"/>
</dbReference>
<sequence length="343" mass="39464">MRKRRTENNTSVFLQLSPLTIKDSKQNRVRHAERQTLRSQRNQEVAVMKFLITSVVLRGNLFFCHVWTYIHSIKIFSGGTRVLSARHKADRWGWKLPNNREMTSKDLNNLHEDRVQMLNITSGNFSLLISNLTEEDEGLYSCWIYKNQHKYFCLAVRGCVVSESDETMMSHPGQSVLLSCTCEDDQTKPKHFEWRRLDLDKRIVSETERSTGRFQTPVHDSPANVSLLISDLTEADQGSYVCTVNGKQSRVINLIVKGSERVFMSILMTGLMMLMVLVSALCIYWRCVTAKKNRSRTGQREDHECDVTYAAVKLNMKPKLQDKGTTKSEDEVIYSSVVHSKCQ</sequence>
<dbReference type="PANTHER" id="PTHR25466">
    <property type="entry name" value="T-LYMPHOCYTE ACTIVATION ANTIGEN"/>
    <property type="match status" value="1"/>
</dbReference>
<evidence type="ECO:0000313" key="14">
    <source>
        <dbReference type="Proteomes" id="UP000324632"/>
    </source>
</evidence>
<keyword evidence="4" id="KW-0732">Signal</keyword>
<comment type="subcellular location">
    <subcellularLocation>
        <location evidence="1">Cell membrane</location>
        <topology evidence="1">Single-pass type I membrane protein</topology>
    </subcellularLocation>
</comment>
<dbReference type="GO" id="GO:0006955">
    <property type="term" value="P:immune response"/>
    <property type="evidence" value="ECO:0007669"/>
    <property type="project" value="TreeGrafter"/>
</dbReference>
<dbReference type="GO" id="GO:0042102">
    <property type="term" value="P:positive regulation of T cell proliferation"/>
    <property type="evidence" value="ECO:0007669"/>
    <property type="project" value="TreeGrafter"/>
</dbReference>
<name>A0A5A9NAT9_9TELE</name>
<evidence type="ECO:0000256" key="5">
    <source>
        <dbReference type="ARBA" id="ARBA00022989"/>
    </source>
</evidence>
<evidence type="ECO:0000259" key="12">
    <source>
        <dbReference type="PROSITE" id="PS50835"/>
    </source>
</evidence>
<dbReference type="InterPro" id="IPR007110">
    <property type="entry name" value="Ig-like_dom"/>
</dbReference>
<dbReference type="PANTHER" id="PTHR25466:SF14">
    <property type="entry name" value="BUTYROPHILIN SUBFAMILY 2 MEMBER A2-LIKE-RELATED"/>
    <property type="match status" value="1"/>
</dbReference>
<dbReference type="AlphaFoldDB" id="A0A5A9NAT9"/>
<evidence type="ECO:0000313" key="13">
    <source>
        <dbReference type="EMBL" id="KAA0706493.1"/>
    </source>
</evidence>
<feature type="domain" description="Ig-like" evidence="12">
    <location>
        <begin position="173"/>
        <end position="253"/>
    </location>
</feature>
<dbReference type="InterPro" id="IPR036179">
    <property type="entry name" value="Ig-like_dom_sf"/>
</dbReference>
<dbReference type="GO" id="GO:0071222">
    <property type="term" value="P:cellular response to lipopolysaccharide"/>
    <property type="evidence" value="ECO:0007669"/>
    <property type="project" value="TreeGrafter"/>
</dbReference>
<keyword evidence="6 11" id="KW-0472">Membrane</keyword>